<keyword evidence="13" id="KW-1185">Reference proteome</keyword>
<dbReference type="PANTHER" id="PTHR19229">
    <property type="entry name" value="ATP-BINDING CASSETTE TRANSPORTER SUBFAMILY A ABCA"/>
    <property type="match status" value="1"/>
</dbReference>
<dbReference type="SUPFAM" id="SSF52540">
    <property type="entry name" value="P-loop containing nucleoside triphosphate hydrolases"/>
    <property type="match status" value="1"/>
</dbReference>
<dbReference type="InterPro" id="IPR003439">
    <property type="entry name" value="ABC_transporter-like_ATP-bd"/>
</dbReference>
<dbReference type="AlphaFoldDB" id="A0A0B2VU99"/>
<evidence type="ECO:0000256" key="8">
    <source>
        <dbReference type="ARBA" id="ARBA00022989"/>
    </source>
</evidence>
<evidence type="ECO:0000256" key="5">
    <source>
        <dbReference type="ARBA" id="ARBA00022737"/>
    </source>
</evidence>
<evidence type="ECO:0000256" key="2">
    <source>
        <dbReference type="ARBA" id="ARBA00008869"/>
    </source>
</evidence>
<dbReference type="GO" id="GO:0005319">
    <property type="term" value="F:lipid transporter activity"/>
    <property type="evidence" value="ECO:0007669"/>
    <property type="project" value="TreeGrafter"/>
</dbReference>
<dbReference type="OMA" id="ANTKCHA"/>
<dbReference type="PANTHER" id="PTHR19229:SF36">
    <property type="entry name" value="ATP-BINDING CASSETTE SUB-FAMILY A MEMBER 2"/>
    <property type="match status" value="1"/>
</dbReference>
<dbReference type="InterPro" id="IPR003593">
    <property type="entry name" value="AAA+_ATPase"/>
</dbReference>
<evidence type="ECO:0000256" key="7">
    <source>
        <dbReference type="ARBA" id="ARBA00022840"/>
    </source>
</evidence>
<keyword evidence="5" id="KW-0677">Repeat</keyword>
<dbReference type="PROSITE" id="PS50893">
    <property type="entry name" value="ABC_TRANSPORTER_2"/>
    <property type="match status" value="1"/>
</dbReference>
<dbReference type="STRING" id="6265.A0A0B2VU99"/>
<sequence>MKEPLNYYPDFDADTAAIPLTAIPYKQLMLFGLSSVAIAHTESVLRRVFLIFPGFCLGRGVLDIALNDYSNQYYEFIGEWSNVGSPFNWDSLYLDITVMGVIGICAFLLTILIDWILHVDSFEMHEPLLVETAGEDSDVSAERARILGGDAEDDAIRVEALTKVYSKRRMRGVAKSLIAVDGIYMGVPQGECFGLLGVNGAGKTTVFKMLTRIIKPTRGTVYASGTNIFSGHKILKQIGYCPQFDAIYEELTAREHLTYYAHIHGFKWRSVEKMTTWLLKNIGLEEYADVEASAYSGGTKRKLSTAIALVGNPQIIFLDEPTTGMDPGARQFIQGVIKGLSAAGKSILLTSHSMEECEALCGRLSVMVNGRLRCLGTCQHLKDKYGDGYSIRLRLKKDADANVRDAIHAFFLKRIPCVRVKEMHFAYVHMEVREVPLKLLFSICSEAHRNGSLCIETYSVSQNNLDNVFISFVREQNESAQQLVERASSISYPIAGHLSRGSSVLGSVPKRSLSWQEEAISSSYSVRANTSLRPLSSLSDNVR</sequence>
<accession>A0A0B2VU99</accession>
<protein>
    <submittedName>
        <fullName evidence="12">ATP-binding cassette sub-family A member 2</fullName>
    </submittedName>
</protein>
<dbReference type="InterPro" id="IPR026082">
    <property type="entry name" value="ABCA"/>
</dbReference>
<dbReference type="EMBL" id="JPKZ01000889">
    <property type="protein sequence ID" value="KHN84922.1"/>
    <property type="molecule type" value="Genomic_DNA"/>
</dbReference>
<evidence type="ECO:0000256" key="10">
    <source>
        <dbReference type="SAM" id="Phobius"/>
    </source>
</evidence>
<evidence type="ECO:0000256" key="4">
    <source>
        <dbReference type="ARBA" id="ARBA00022692"/>
    </source>
</evidence>
<evidence type="ECO:0000313" key="12">
    <source>
        <dbReference type="EMBL" id="KHN84922.1"/>
    </source>
</evidence>
<keyword evidence="9 10" id="KW-0472">Membrane</keyword>
<evidence type="ECO:0000313" key="13">
    <source>
        <dbReference type="Proteomes" id="UP000031036"/>
    </source>
</evidence>
<evidence type="ECO:0000259" key="11">
    <source>
        <dbReference type="PROSITE" id="PS50893"/>
    </source>
</evidence>
<name>A0A0B2VU99_TOXCA</name>
<evidence type="ECO:0000256" key="6">
    <source>
        <dbReference type="ARBA" id="ARBA00022741"/>
    </source>
</evidence>
<dbReference type="GO" id="GO:0005524">
    <property type="term" value="F:ATP binding"/>
    <property type="evidence" value="ECO:0007669"/>
    <property type="project" value="UniProtKB-KW"/>
</dbReference>
<comment type="similarity">
    <text evidence="2">Belongs to the ABC transporter superfamily. ABCA family.</text>
</comment>
<dbReference type="GO" id="GO:0016020">
    <property type="term" value="C:membrane"/>
    <property type="evidence" value="ECO:0007669"/>
    <property type="project" value="UniProtKB-SubCell"/>
</dbReference>
<comment type="caution">
    <text evidence="12">The sequence shown here is derived from an EMBL/GenBank/DDBJ whole genome shotgun (WGS) entry which is preliminary data.</text>
</comment>
<dbReference type="GO" id="GO:0016887">
    <property type="term" value="F:ATP hydrolysis activity"/>
    <property type="evidence" value="ECO:0007669"/>
    <property type="project" value="InterPro"/>
</dbReference>
<keyword evidence="8 10" id="KW-1133">Transmembrane helix</keyword>
<comment type="subcellular location">
    <subcellularLocation>
        <location evidence="1">Membrane</location>
        <topology evidence="1">Multi-pass membrane protein</topology>
    </subcellularLocation>
</comment>
<evidence type="ECO:0000256" key="3">
    <source>
        <dbReference type="ARBA" id="ARBA00022448"/>
    </source>
</evidence>
<dbReference type="FunFam" id="3.40.50.300:FF:000335">
    <property type="entry name" value="ATP binding cassette subfamily A member 5"/>
    <property type="match status" value="1"/>
</dbReference>
<feature type="transmembrane region" description="Helical" evidence="10">
    <location>
        <begin position="96"/>
        <end position="117"/>
    </location>
</feature>
<evidence type="ECO:0000256" key="9">
    <source>
        <dbReference type="ARBA" id="ARBA00023136"/>
    </source>
</evidence>
<dbReference type="GO" id="GO:0140359">
    <property type="term" value="F:ABC-type transporter activity"/>
    <property type="evidence" value="ECO:0007669"/>
    <property type="project" value="InterPro"/>
</dbReference>
<dbReference type="CDD" id="cd03263">
    <property type="entry name" value="ABC_subfamily_A"/>
    <property type="match status" value="1"/>
</dbReference>
<dbReference type="Gene3D" id="3.40.50.300">
    <property type="entry name" value="P-loop containing nucleotide triphosphate hydrolases"/>
    <property type="match status" value="1"/>
</dbReference>
<evidence type="ECO:0000256" key="1">
    <source>
        <dbReference type="ARBA" id="ARBA00004141"/>
    </source>
</evidence>
<dbReference type="Proteomes" id="UP000031036">
    <property type="component" value="Unassembled WGS sequence"/>
</dbReference>
<dbReference type="InterPro" id="IPR027417">
    <property type="entry name" value="P-loop_NTPase"/>
</dbReference>
<feature type="domain" description="ABC transporter" evidence="11">
    <location>
        <begin position="156"/>
        <end position="394"/>
    </location>
</feature>
<proteinExistence type="inferred from homology"/>
<dbReference type="SMR" id="A0A0B2VU99"/>
<dbReference type="Pfam" id="PF00005">
    <property type="entry name" value="ABC_tran"/>
    <property type="match status" value="1"/>
</dbReference>
<organism evidence="12 13">
    <name type="scientific">Toxocara canis</name>
    <name type="common">Canine roundworm</name>
    <dbReference type="NCBI Taxonomy" id="6265"/>
    <lineage>
        <taxon>Eukaryota</taxon>
        <taxon>Metazoa</taxon>
        <taxon>Ecdysozoa</taxon>
        <taxon>Nematoda</taxon>
        <taxon>Chromadorea</taxon>
        <taxon>Rhabditida</taxon>
        <taxon>Spirurina</taxon>
        <taxon>Ascaridomorpha</taxon>
        <taxon>Ascaridoidea</taxon>
        <taxon>Toxocaridae</taxon>
        <taxon>Toxocara</taxon>
    </lineage>
</organism>
<dbReference type="OrthoDB" id="5854680at2759"/>
<reference evidence="12 13" key="1">
    <citation type="submission" date="2014-11" db="EMBL/GenBank/DDBJ databases">
        <title>Genetic blueprint of the zoonotic pathogen Toxocara canis.</title>
        <authorList>
            <person name="Zhu X.-Q."/>
            <person name="Korhonen P.K."/>
            <person name="Cai H."/>
            <person name="Young N.D."/>
            <person name="Nejsum P."/>
            <person name="von Samson-Himmelstjerna G."/>
            <person name="Boag P.R."/>
            <person name="Tan P."/>
            <person name="Li Q."/>
            <person name="Min J."/>
            <person name="Yang Y."/>
            <person name="Wang X."/>
            <person name="Fang X."/>
            <person name="Hall R.S."/>
            <person name="Hofmann A."/>
            <person name="Sternberg P.W."/>
            <person name="Jex A.R."/>
            <person name="Gasser R.B."/>
        </authorList>
    </citation>
    <scope>NUCLEOTIDE SEQUENCE [LARGE SCALE GENOMIC DNA]</scope>
    <source>
        <strain evidence="12">PN_DK_2014</strain>
    </source>
</reference>
<dbReference type="SMART" id="SM00382">
    <property type="entry name" value="AAA"/>
    <property type="match status" value="1"/>
</dbReference>
<keyword evidence="6" id="KW-0547">Nucleotide-binding</keyword>
<keyword evidence="3" id="KW-0813">Transport</keyword>
<keyword evidence="4 10" id="KW-0812">Transmembrane</keyword>
<gene>
    <name evidence="12" type="primary">ABCA2</name>
    <name evidence="12" type="ORF">Tcan_06944</name>
</gene>
<keyword evidence="7 12" id="KW-0067">ATP-binding</keyword>